<dbReference type="Proteomes" id="UP000269923">
    <property type="component" value="Unassembled WGS sequence"/>
</dbReference>
<feature type="region of interest" description="Disordered" evidence="1">
    <location>
        <begin position="72"/>
        <end position="102"/>
    </location>
</feature>
<evidence type="ECO:0000256" key="1">
    <source>
        <dbReference type="SAM" id="MobiDB-lite"/>
    </source>
</evidence>
<gene>
    <name evidence="2" type="ORF">EII21_01455</name>
</gene>
<evidence type="ECO:0000313" key="2">
    <source>
        <dbReference type="EMBL" id="RRD91717.1"/>
    </source>
</evidence>
<comment type="caution">
    <text evidence="2">The sequence shown here is derived from an EMBL/GenBank/DDBJ whole genome shotgun (WGS) entry which is preliminary data.</text>
</comment>
<organism evidence="2 3">
    <name type="scientific">Conchiformibius steedae</name>
    <dbReference type="NCBI Taxonomy" id="153493"/>
    <lineage>
        <taxon>Bacteria</taxon>
        <taxon>Pseudomonadati</taxon>
        <taxon>Pseudomonadota</taxon>
        <taxon>Betaproteobacteria</taxon>
        <taxon>Neisseriales</taxon>
        <taxon>Neisseriaceae</taxon>
        <taxon>Conchiformibius</taxon>
    </lineage>
</organism>
<name>A0A3P2A8G4_9NEIS</name>
<protein>
    <submittedName>
        <fullName evidence="2">Uncharacterized protein</fullName>
    </submittedName>
</protein>
<feature type="compositionally biased region" description="Basic and acidic residues" evidence="1">
    <location>
        <begin position="79"/>
        <end position="102"/>
    </location>
</feature>
<dbReference type="AlphaFoldDB" id="A0A3P2A8G4"/>
<evidence type="ECO:0000313" key="3">
    <source>
        <dbReference type="Proteomes" id="UP000269923"/>
    </source>
</evidence>
<reference evidence="2 3" key="1">
    <citation type="submission" date="2018-11" db="EMBL/GenBank/DDBJ databases">
        <title>Genomes From Bacteria Associated with the Canine Oral Cavity: a Test Case for Automated Genome-Based Taxonomic Assignment.</title>
        <authorList>
            <person name="Coil D.A."/>
            <person name="Jospin G."/>
            <person name="Darling A.E."/>
            <person name="Wallis C."/>
            <person name="Davis I.J."/>
            <person name="Harris S."/>
            <person name="Eisen J.A."/>
            <person name="Holcombe L.J."/>
            <person name="O'Flynn C."/>
        </authorList>
    </citation>
    <scope>NUCLEOTIDE SEQUENCE [LARGE SCALE GENOMIC DNA]</scope>
    <source>
        <strain evidence="2 3">COT-280</strain>
    </source>
</reference>
<accession>A0A3P2A8G4</accession>
<dbReference type="RefSeq" id="WP_124793892.1">
    <property type="nucleotide sequence ID" value="NZ_RQYC01000001.1"/>
</dbReference>
<proteinExistence type="predicted"/>
<dbReference type="EMBL" id="RQYC01000001">
    <property type="protein sequence ID" value="RRD91717.1"/>
    <property type="molecule type" value="Genomic_DNA"/>
</dbReference>
<keyword evidence="3" id="KW-1185">Reference proteome</keyword>
<sequence>MSLKDKILGGLAKTIDGVSHGIERASPYVEKATPHVKKAAVTSLRIWAEHNAERVLSSTSASEERQANAVKALNAAKNLEQRINEQEAERKRKEREQNMKSE</sequence>